<evidence type="ECO:0000256" key="1">
    <source>
        <dbReference type="SAM" id="Phobius"/>
    </source>
</evidence>
<feature type="transmembrane region" description="Helical" evidence="1">
    <location>
        <begin position="145"/>
        <end position="165"/>
    </location>
</feature>
<feature type="transmembrane region" description="Helical" evidence="1">
    <location>
        <begin position="250"/>
        <end position="268"/>
    </location>
</feature>
<feature type="transmembrane region" description="Helical" evidence="1">
    <location>
        <begin position="356"/>
        <end position="375"/>
    </location>
</feature>
<feature type="transmembrane region" description="Helical" evidence="1">
    <location>
        <begin position="328"/>
        <end position="350"/>
    </location>
</feature>
<keyword evidence="1" id="KW-0472">Membrane</keyword>
<sequence>MSTALQTDQPAIIPSQKIYYLDHIKVLLTVLVILHHSFITYGGPGGWYYRQPTTSEGALMPMTMFVSTNQSFFMGLFFLLSAYFVEPSLKRKGTKVYLLDRLKRLGIPLVFYSLILSPVLNFMVYHYGDHNPVTFMQFLSGYDGWIQFGVLWFVVALLLFTLLFVALYNLKLTGSRSITKLKAGPVLLFAAGLGLITFFVRLIFPVGWVLKPVGFQFGHFTQYIAMFTIGILARRGNLAEKLDFKLAKRFMWIAVGMLVILFPVLGIIQKVTHAPGTDFNGGWTLLGFLYSFYEQIIGVCIMVALTGISMYKWNKPSKFLATLSRNTFAVYIFHPLILIGLSLLLSTWMVDPVIKLAIVAPGAVIGSFLLAAVIVRIPGVNKVI</sequence>
<keyword evidence="4" id="KW-1185">Reference proteome</keyword>
<dbReference type="EMBL" id="LT629740">
    <property type="protein sequence ID" value="SDT67869.1"/>
    <property type="molecule type" value="Genomic_DNA"/>
</dbReference>
<gene>
    <name evidence="3" type="ORF">SAMN05216490_4840</name>
</gene>
<accession>A0A1H2CC18</accession>
<dbReference type="STRING" id="652787.SAMN05216490_4840"/>
<evidence type="ECO:0000313" key="3">
    <source>
        <dbReference type="EMBL" id="SDT67869.1"/>
    </source>
</evidence>
<dbReference type="PANTHER" id="PTHR36927">
    <property type="entry name" value="BLR4337 PROTEIN"/>
    <property type="match status" value="1"/>
</dbReference>
<evidence type="ECO:0000313" key="4">
    <source>
        <dbReference type="Proteomes" id="UP000199679"/>
    </source>
</evidence>
<feature type="transmembrane region" description="Helical" evidence="1">
    <location>
        <begin position="186"/>
        <end position="208"/>
    </location>
</feature>
<feature type="transmembrane region" description="Helical" evidence="1">
    <location>
        <begin position="26"/>
        <end position="44"/>
    </location>
</feature>
<proteinExistence type="predicted"/>
<keyword evidence="1" id="KW-0812">Transmembrane</keyword>
<dbReference type="AlphaFoldDB" id="A0A1H2CC18"/>
<feature type="domain" description="Acyltransferase 3" evidence="2">
    <location>
        <begin position="18"/>
        <end position="371"/>
    </location>
</feature>
<evidence type="ECO:0000259" key="2">
    <source>
        <dbReference type="Pfam" id="PF01757"/>
    </source>
</evidence>
<feature type="transmembrane region" description="Helical" evidence="1">
    <location>
        <begin position="64"/>
        <end position="85"/>
    </location>
</feature>
<name>A0A1H2CC18_MUCMA</name>
<dbReference type="GO" id="GO:0016747">
    <property type="term" value="F:acyltransferase activity, transferring groups other than amino-acyl groups"/>
    <property type="evidence" value="ECO:0007669"/>
    <property type="project" value="InterPro"/>
</dbReference>
<dbReference type="InterPro" id="IPR002656">
    <property type="entry name" value="Acyl_transf_3_dom"/>
</dbReference>
<dbReference type="OrthoDB" id="5446016at2"/>
<feature type="transmembrane region" description="Helical" evidence="1">
    <location>
        <begin position="220"/>
        <end position="238"/>
    </location>
</feature>
<protein>
    <submittedName>
        <fullName evidence="3">Fucose 4-O-acetylase</fullName>
    </submittedName>
</protein>
<reference evidence="3 4" key="1">
    <citation type="submission" date="2016-10" db="EMBL/GenBank/DDBJ databases">
        <authorList>
            <person name="de Groot N.N."/>
        </authorList>
    </citation>
    <scope>NUCLEOTIDE SEQUENCE [LARGE SCALE GENOMIC DNA]</scope>
    <source>
        <strain evidence="3 4">MP1X4</strain>
    </source>
</reference>
<keyword evidence="1" id="KW-1133">Transmembrane helix</keyword>
<feature type="transmembrane region" description="Helical" evidence="1">
    <location>
        <begin position="288"/>
        <end position="308"/>
    </location>
</feature>
<feature type="transmembrane region" description="Helical" evidence="1">
    <location>
        <begin position="105"/>
        <end position="125"/>
    </location>
</feature>
<dbReference type="Proteomes" id="UP000199679">
    <property type="component" value="Chromosome I"/>
</dbReference>
<dbReference type="InterPro" id="IPR050623">
    <property type="entry name" value="Glucan_succinyl_AcylTrfase"/>
</dbReference>
<organism evidence="3 4">
    <name type="scientific">Mucilaginibacter mallensis</name>
    <dbReference type="NCBI Taxonomy" id="652787"/>
    <lineage>
        <taxon>Bacteria</taxon>
        <taxon>Pseudomonadati</taxon>
        <taxon>Bacteroidota</taxon>
        <taxon>Sphingobacteriia</taxon>
        <taxon>Sphingobacteriales</taxon>
        <taxon>Sphingobacteriaceae</taxon>
        <taxon>Mucilaginibacter</taxon>
    </lineage>
</organism>
<dbReference type="RefSeq" id="WP_091379416.1">
    <property type="nucleotide sequence ID" value="NZ_LT629740.1"/>
</dbReference>
<dbReference type="Pfam" id="PF01757">
    <property type="entry name" value="Acyl_transf_3"/>
    <property type="match status" value="1"/>
</dbReference>
<dbReference type="PANTHER" id="PTHR36927:SF4">
    <property type="entry name" value="BLR5718 PROTEIN"/>
    <property type="match status" value="1"/>
</dbReference>